<dbReference type="InterPro" id="IPR050772">
    <property type="entry name" value="Hydratase-Decarb/MhpD_sf"/>
</dbReference>
<keyword evidence="1" id="KW-0456">Lyase</keyword>
<evidence type="ECO:0000313" key="4">
    <source>
        <dbReference type="Proteomes" id="UP000094243"/>
    </source>
</evidence>
<dbReference type="SUPFAM" id="SSF56529">
    <property type="entry name" value="FAH"/>
    <property type="match status" value="1"/>
</dbReference>
<dbReference type="EMBL" id="MIGZ01000262">
    <property type="protein sequence ID" value="ODQ84601.1"/>
    <property type="molecule type" value="Genomic_DNA"/>
</dbReference>
<dbReference type="GO" id="GO:0005737">
    <property type="term" value="C:cytoplasm"/>
    <property type="evidence" value="ECO:0007669"/>
    <property type="project" value="TreeGrafter"/>
</dbReference>
<evidence type="ECO:0000256" key="1">
    <source>
        <dbReference type="ARBA" id="ARBA00023239"/>
    </source>
</evidence>
<feature type="domain" description="Fumarylacetoacetase-like C-terminal" evidence="2">
    <location>
        <begin position="85"/>
        <end position="256"/>
    </location>
</feature>
<proteinExistence type="predicted"/>
<dbReference type="InterPro" id="IPR036663">
    <property type="entry name" value="Fumarylacetoacetase_C_sf"/>
</dbReference>
<dbReference type="OrthoDB" id="9792137at2"/>
<dbReference type="Gene3D" id="3.90.850.10">
    <property type="entry name" value="Fumarylacetoacetase-like, C-terminal domain"/>
    <property type="match status" value="1"/>
</dbReference>
<sequence>MTNVIASAAQALLTAYGGVPIAPLTETWPKLTSAQAYDIQLRQVEHWTSQGRLLRGHKVGLTSAVMQRQLGVDRPDYGHVFADMFHPESSPIVADQFISPKVEPEIAFVLRSTLQGPGVTAAAAVAAVDYVLPALEIIDSRIDDWRITLPDTIADNASSAGVVLGTRARRVDEIDLALSGCTLCLNDRPVATGAGAAVLGSPLNALVWLANTVGPLGISLEAGSVILPGSLTAAAPVTPGTHVTASFGDMGSVTAKFISLEDNQ</sequence>
<protein>
    <submittedName>
        <fullName evidence="3">2-keto-4-pentenoate hydratase</fullName>
    </submittedName>
</protein>
<dbReference type="Pfam" id="PF01557">
    <property type="entry name" value="FAA_hydrolase"/>
    <property type="match status" value="1"/>
</dbReference>
<dbReference type="AlphaFoldDB" id="A0A1E3R4C1"/>
<keyword evidence="4" id="KW-1185">Reference proteome</keyword>
<comment type="caution">
    <text evidence="3">The sequence shown here is derived from an EMBL/GenBank/DDBJ whole genome shotgun (WGS) entry which is preliminary data.</text>
</comment>
<evidence type="ECO:0000313" key="3">
    <source>
        <dbReference type="EMBL" id="ODQ84601.1"/>
    </source>
</evidence>
<reference evidence="4" key="1">
    <citation type="submission" date="2016-09" db="EMBL/GenBank/DDBJ databases">
        <authorList>
            <person name="Greninger A.L."/>
            <person name="Jerome K.R."/>
            <person name="Mcnair B."/>
            <person name="Wallis C."/>
            <person name="Fang F."/>
        </authorList>
    </citation>
    <scope>NUCLEOTIDE SEQUENCE [LARGE SCALE GENOMIC DNA]</scope>
    <source>
        <strain evidence="4">M7</strain>
    </source>
</reference>
<evidence type="ECO:0000259" key="2">
    <source>
        <dbReference type="Pfam" id="PF01557"/>
    </source>
</evidence>
<dbReference type="Proteomes" id="UP000094243">
    <property type="component" value="Unassembled WGS sequence"/>
</dbReference>
<name>A0A1E3R4C1_9MYCO</name>
<accession>A0A1E3R4C1</accession>
<gene>
    <name evidence="3" type="ORF">BHQ17_26695</name>
</gene>
<dbReference type="PANTHER" id="PTHR30143:SF0">
    <property type="entry name" value="2-KETO-4-PENTENOATE HYDRATASE"/>
    <property type="match status" value="1"/>
</dbReference>
<dbReference type="RefSeq" id="WP_069408026.1">
    <property type="nucleotide sequence ID" value="NZ_MIGZ01000262.1"/>
</dbReference>
<dbReference type="InterPro" id="IPR011234">
    <property type="entry name" value="Fumarylacetoacetase-like_C"/>
</dbReference>
<organism evidence="3 4">
    <name type="scientific">Mycolicibacterium holsaticum</name>
    <dbReference type="NCBI Taxonomy" id="152142"/>
    <lineage>
        <taxon>Bacteria</taxon>
        <taxon>Bacillati</taxon>
        <taxon>Actinomycetota</taxon>
        <taxon>Actinomycetes</taxon>
        <taxon>Mycobacteriales</taxon>
        <taxon>Mycobacteriaceae</taxon>
        <taxon>Mycolicibacterium</taxon>
    </lineage>
</organism>
<dbReference type="PANTHER" id="PTHR30143">
    <property type="entry name" value="ACID HYDRATASE"/>
    <property type="match status" value="1"/>
</dbReference>
<dbReference type="GO" id="GO:0008684">
    <property type="term" value="F:2-oxopent-4-enoate hydratase activity"/>
    <property type="evidence" value="ECO:0007669"/>
    <property type="project" value="TreeGrafter"/>
</dbReference>